<evidence type="ECO:0000313" key="1">
    <source>
        <dbReference type="EMBL" id="ACN52930.1"/>
    </source>
</evidence>
<name>C0R999_BORVA</name>
<reference evidence="1 2" key="1">
    <citation type="journal article" date="2012" name="J. Bacteriol.">
        <title>Whole-Genome Sequences of Borrelia bissettii, Borrelia valaisiana, and Borrelia spielmanii.</title>
        <authorList>
            <person name="Schutzer S.E."/>
            <person name="Fraser-Liggett C.M."/>
            <person name="Qiu W.G."/>
            <person name="Kraiczy P."/>
            <person name="Mongodin E.F."/>
            <person name="Dunn J.J."/>
            <person name="Luft B.J."/>
            <person name="Casjens S.R."/>
        </authorList>
    </citation>
    <scope>NUCLEOTIDE SEQUENCE [LARGE SCALE GENOMIC DNA]</scope>
    <source>
        <strain evidence="1 2">VS116</strain>
        <plasmid evidence="1">VS116_lp28-3</plasmid>
    </source>
</reference>
<keyword evidence="1" id="KW-0614">Plasmid</keyword>
<keyword evidence="2" id="KW-1185">Reference proteome</keyword>
<geneLocation type="plasmid" evidence="1 2">
    <name>VS116_lp28-3</name>
</geneLocation>
<organism evidence="1 2">
    <name type="scientific">Borreliella valaisiana VS116</name>
    <dbReference type="NCBI Taxonomy" id="445987"/>
    <lineage>
        <taxon>Bacteria</taxon>
        <taxon>Pseudomonadati</taxon>
        <taxon>Spirochaetota</taxon>
        <taxon>Spirochaetia</taxon>
        <taxon>Spirochaetales</taxon>
        <taxon>Borreliaceae</taxon>
        <taxon>Borreliella</taxon>
    </lineage>
</organism>
<protein>
    <submittedName>
        <fullName evidence="1">Uncharacterized protein</fullName>
    </submittedName>
</protein>
<dbReference type="AlphaFoldDB" id="C0R999"/>
<gene>
    <name evidence="1" type="ORF">BVAVS116_H0042</name>
</gene>
<dbReference type="EMBL" id="CP001440">
    <property type="protein sequence ID" value="ACN52930.1"/>
    <property type="molecule type" value="Genomic_DNA"/>
</dbReference>
<accession>C0R999</accession>
<dbReference type="HOGENOM" id="CLU_2767677_0_0_12"/>
<proteinExistence type="predicted"/>
<dbReference type="Proteomes" id="UP000006163">
    <property type="component" value="Plasmid VS116_lp28-3"/>
</dbReference>
<sequence length="69" mass="8108">MKRSKSNSPLTFFSFKFRFKSLCYKVLKSIFTNCYSRILVNRLFTFTLETPSLAAISPSFKDLYLKYAT</sequence>
<evidence type="ECO:0000313" key="2">
    <source>
        <dbReference type="Proteomes" id="UP000006163"/>
    </source>
</evidence>